<evidence type="ECO:0000256" key="5">
    <source>
        <dbReference type="PROSITE-ProRule" id="PRU10137"/>
    </source>
</evidence>
<dbReference type="Proteomes" id="UP001161707">
    <property type="component" value="Unassembled WGS sequence"/>
</dbReference>
<feature type="region of interest" description="Disordered" evidence="6">
    <location>
        <begin position="204"/>
        <end position="223"/>
    </location>
</feature>
<dbReference type="GO" id="GO:0000150">
    <property type="term" value="F:DNA strand exchange activity"/>
    <property type="evidence" value="ECO:0007669"/>
    <property type="project" value="InterPro"/>
</dbReference>
<dbReference type="CDD" id="cd03767">
    <property type="entry name" value="SR_Res_par"/>
    <property type="match status" value="1"/>
</dbReference>
<dbReference type="InterPro" id="IPR006118">
    <property type="entry name" value="Recombinase_CS"/>
</dbReference>
<keyword evidence="3" id="KW-0233">DNA recombination</keyword>
<gene>
    <name evidence="8" type="ORF">N5E88_08455</name>
</gene>
<dbReference type="EMBL" id="JAOCIY010000018">
    <property type="protein sequence ID" value="MDH1479521.1"/>
    <property type="molecule type" value="Genomic_DNA"/>
</dbReference>
<dbReference type="InterPro" id="IPR036162">
    <property type="entry name" value="Resolvase-like_N_sf"/>
</dbReference>
<dbReference type="RefSeq" id="WP_149289529.1">
    <property type="nucleotide sequence ID" value="NZ_CP104837.1"/>
</dbReference>
<evidence type="ECO:0000259" key="7">
    <source>
        <dbReference type="PROSITE" id="PS51736"/>
    </source>
</evidence>
<protein>
    <submittedName>
        <fullName evidence="8">Recombinase family protein</fullName>
    </submittedName>
</protein>
<dbReference type="SMART" id="SM00857">
    <property type="entry name" value="Resolvase"/>
    <property type="match status" value="1"/>
</dbReference>
<comment type="caution">
    <text evidence="8">The sequence shown here is derived from an EMBL/GenBank/DDBJ whole genome shotgun (WGS) entry which is preliminary data.</text>
</comment>
<evidence type="ECO:0000256" key="6">
    <source>
        <dbReference type="SAM" id="MobiDB-lite"/>
    </source>
</evidence>
<dbReference type="FunFam" id="3.40.50.1390:FF:000010">
    <property type="entry name" value="Recombinase resolvase family"/>
    <property type="match status" value="1"/>
</dbReference>
<dbReference type="InterPro" id="IPR006119">
    <property type="entry name" value="Resolv_N"/>
</dbReference>
<evidence type="ECO:0000256" key="2">
    <source>
        <dbReference type="ARBA" id="ARBA00023125"/>
    </source>
</evidence>
<dbReference type="PROSITE" id="PS00398">
    <property type="entry name" value="RECOMBINASES_2"/>
    <property type="match status" value="1"/>
</dbReference>
<dbReference type="AlphaFoldDB" id="A0AA42QWN2"/>
<evidence type="ECO:0000313" key="8">
    <source>
        <dbReference type="EMBL" id="MDH1479521.1"/>
    </source>
</evidence>
<keyword evidence="1" id="KW-0229">DNA integration</keyword>
<dbReference type="PROSITE" id="PS00397">
    <property type="entry name" value="RECOMBINASES_1"/>
    <property type="match status" value="1"/>
</dbReference>
<evidence type="ECO:0000313" key="9">
    <source>
        <dbReference type="Proteomes" id="UP001161707"/>
    </source>
</evidence>
<dbReference type="GO" id="GO:0003677">
    <property type="term" value="F:DNA binding"/>
    <property type="evidence" value="ECO:0007669"/>
    <property type="project" value="UniProtKB-KW"/>
</dbReference>
<feature type="active site" description="O-(5'-phospho-DNA)-serine intermediate" evidence="4 5">
    <location>
        <position position="10"/>
    </location>
</feature>
<dbReference type="PANTHER" id="PTHR30461">
    <property type="entry name" value="DNA-INVERTASE FROM LAMBDOID PROPHAGE"/>
    <property type="match status" value="1"/>
</dbReference>
<dbReference type="SUPFAM" id="SSF53041">
    <property type="entry name" value="Resolvase-like"/>
    <property type="match status" value="1"/>
</dbReference>
<name>A0AA42QWN2_ENTCL</name>
<evidence type="ECO:0000256" key="3">
    <source>
        <dbReference type="ARBA" id="ARBA00023172"/>
    </source>
</evidence>
<reference evidence="8" key="1">
    <citation type="submission" date="2022-09" db="EMBL/GenBank/DDBJ databases">
        <title>Intensive care unit water sources are persistently colonized with multi-drug resistant bacteria and are the site of extensive horizontal gene transfer of antibiotic resistance genes.</title>
        <authorList>
            <person name="Diorio-Toth L."/>
        </authorList>
    </citation>
    <scope>NUCLEOTIDE SEQUENCE</scope>
    <source>
        <strain evidence="8">GD03711</strain>
    </source>
</reference>
<organism evidence="8 9">
    <name type="scientific">Enterobacter cloacae</name>
    <dbReference type="NCBI Taxonomy" id="550"/>
    <lineage>
        <taxon>Bacteria</taxon>
        <taxon>Pseudomonadati</taxon>
        <taxon>Pseudomonadota</taxon>
        <taxon>Gammaproteobacteria</taxon>
        <taxon>Enterobacterales</taxon>
        <taxon>Enterobacteriaceae</taxon>
        <taxon>Enterobacter</taxon>
        <taxon>Enterobacter cloacae complex</taxon>
    </lineage>
</organism>
<dbReference type="Gene3D" id="3.40.50.1390">
    <property type="entry name" value="Resolvase, N-terminal catalytic domain"/>
    <property type="match status" value="1"/>
</dbReference>
<proteinExistence type="predicted"/>
<feature type="domain" description="Resolvase/invertase-type recombinase catalytic" evidence="7">
    <location>
        <begin position="2"/>
        <end position="157"/>
    </location>
</feature>
<keyword evidence="2" id="KW-0238">DNA-binding</keyword>
<dbReference type="PANTHER" id="PTHR30461:SF25">
    <property type="entry name" value="RESOLVASE-RELATED"/>
    <property type="match status" value="1"/>
</dbReference>
<dbReference type="GO" id="GO:0015074">
    <property type="term" value="P:DNA integration"/>
    <property type="evidence" value="ECO:0007669"/>
    <property type="project" value="UniProtKB-KW"/>
</dbReference>
<evidence type="ECO:0000256" key="1">
    <source>
        <dbReference type="ARBA" id="ARBA00022908"/>
    </source>
</evidence>
<sequence length="223" mass="24721">MLIFGYLRASTSGQDATRAKNALKQFARQHGQRIAGWYVDNASGTTMTRPELLRLLDDAEPGDAILIEQVDRLSRLDDAGWEILRKQITDKQLAIVSLDLPTSHLALASVVGDDFTRSMLKAVNGMLLDMLAAIARKDYEDRRRRQAEGISKAKAEGKYRGRVADAQKHELIRTLRLTHGKSLRETARLAGVSKMTVIRVCNNAKEQGPVPPRNGPPVKQSVP</sequence>
<dbReference type="InterPro" id="IPR050639">
    <property type="entry name" value="SSR_resolvase"/>
</dbReference>
<accession>A0AA42QWN2</accession>
<dbReference type="PROSITE" id="PS51736">
    <property type="entry name" value="RECOMBINASES_3"/>
    <property type="match status" value="1"/>
</dbReference>
<evidence type="ECO:0000256" key="4">
    <source>
        <dbReference type="PIRSR" id="PIRSR606118-50"/>
    </source>
</evidence>
<dbReference type="Pfam" id="PF00239">
    <property type="entry name" value="Resolvase"/>
    <property type="match status" value="1"/>
</dbReference>